<dbReference type="PANTHER" id="PTHR13256">
    <property type="entry name" value="N-ACETYLTRANSFERASE 9"/>
    <property type="match status" value="1"/>
</dbReference>
<organism evidence="5 6">
    <name type="scientific">Monilinia fructicola</name>
    <name type="common">Brown rot fungus</name>
    <name type="synonym">Ciboria fructicola</name>
    <dbReference type="NCBI Taxonomy" id="38448"/>
    <lineage>
        <taxon>Eukaryota</taxon>
        <taxon>Fungi</taxon>
        <taxon>Dikarya</taxon>
        <taxon>Ascomycota</taxon>
        <taxon>Pezizomycotina</taxon>
        <taxon>Leotiomycetes</taxon>
        <taxon>Helotiales</taxon>
        <taxon>Sclerotiniaceae</taxon>
        <taxon>Monilinia</taxon>
    </lineage>
</organism>
<dbReference type="InterPro" id="IPR039135">
    <property type="entry name" value="NAT9-like"/>
</dbReference>
<dbReference type="VEuPathDB" id="FungiDB:MFRU_002g01970"/>
<comment type="similarity">
    <text evidence="1">Belongs to the acetyltransferase family. GNAT subfamily.</text>
</comment>
<dbReference type="InterPro" id="IPR016181">
    <property type="entry name" value="Acyl_CoA_acyltransferase"/>
</dbReference>
<dbReference type="AlphaFoldDB" id="A0A5M9K394"/>
<dbReference type="Proteomes" id="UP000322873">
    <property type="component" value="Unassembled WGS sequence"/>
</dbReference>
<gene>
    <name evidence="5" type="ORF">EYC84_004451</name>
</gene>
<accession>A0A5M9K394</accession>
<protein>
    <recommendedName>
        <fullName evidence="4">N-acetyltransferase domain-containing protein</fullName>
    </recommendedName>
</protein>
<proteinExistence type="inferred from homology"/>
<dbReference type="GO" id="GO:0008080">
    <property type="term" value="F:N-acetyltransferase activity"/>
    <property type="evidence" value="ECO:0007669"/>
    <property type="project" value="InterPro"/>
</dbReference>
<dbReference type="Gene3D" id="3.40.630.30">
    <property type="match status" value="1"/>
</dbReference>
<dbReference type="InterPro" id="IPR000182">
    <property type="entry name" value="GNAT_dom"/>
</dbReference>
<keyword evidence="2" id="KW-0808">Transferase</keyword>
<evidence type="ECO:0000256" key="1">
    <source>
        <dbReference type="ARBA" id="ARBA00009342"/>
    </source>
</evidence>
<sequence length="201" mass="22414">MLINEHTAISTNKVLLVPYEDSHVIPYHEWMKDEEIQQATASEPLTLDEEYAMQRSWRTDHDKLTFIICTTDADEKKLASEAVRRGVSDCPEKMIGDINLFLAEADEDDEGCIGEVEIMIAEAGARGKGLGRSAVLAFMEYLRRHLEGILAEYRAGLEGGKKEGKMKLLQLRVKIGGKNLPSIALFESVGFVKVGEGRSEE</sequence>
<dbReference type="Pfam" id="PF13302">
    <property type="entry name" value="Acetyltransf_3"/>
    <property type="match status" value="1"/>
</dbReference>
<dbReference type="EMBL" id="VICG01000002">
    <property type="protein sequence ID" value="KAA8575267.1"/>
    <property type="molecule type" value="Genomic_DNA"/>
</dbReference>
<evidence type="ECO:0000313" key="6">
    <source>
        <dbReference type="Proteomes" id="UP000322873"/>
    </source>
</evidence>
<name>A0A5M9K394_MONFR</name>
<comment type="caution">
    <text evidence="5">The sequence shown here is derived from an EMBL/GenBank/DDBJ whole genome shotgun (WGS) entry which is preliminary data.</text>
</comment>
<feature type="domain" description="N-acetyltransferase" evidence="4">
    <location>
        <begin position="14"/>
        <end position="192"/>
    </location>
</feature>
<keyword evidence="6" id="KW-1185">Reference proteome</keyword>
<evidence type="ECO:0000256" key="2">
    <source>
        <dbReference type="ARBA" id="ARBA00022679"/>
    </source>
</evidence>
<evidence type="ECO:0000259" key="4">
    <source>
        <dbReference type="Pfam" id="PF13302"/>
    </source>
</evidence>
<reference evidence="5 6" key="1">
    <citation type="submission" date="2019-06" db="EMBL/GenBank/DDBJ databases">
        <title>Genome Sequence of the Brown Rot Fungal Pathogen Monilinia fructicola.</title>
        <authorList>
            <person name="De Miccolis Angelini R.M."/>
            <person name="Landi L."/>
            <person name="Abate D."/>
            <person name="Pollastro S."/>
            <person name="Romanazzi G."/>
            <person name="Faretra F."/>
        </authorList>
    </citation>
    <scope>NUCLEOTIDE SEQUENCE [LARGE SCALE GENOMIC DNA]</scope>
    <source>
        <strain evidence="5 6">Mfrc123</strain>
    </source>
</reference>
<dbReference type="PANTHER" id="PTHR13256:SF16">
    <property type="entry name" value="ALPHA_BETA-TUBULIN-N-ACETYLTRANSFERASE 9"/>
    <property type="match status" value="1"/>
</dbReference>
<evidence type="ECO:0000313" key="5">
    <source>
        <dbReference type="EMBL" id="KAA8575267.1"/>
    </source>
</evidence>
<keyword evidence="3" id="KW-0012">Acyltransferase</keyword>
<evidence type="ECO:0000256" key="3">
    <source>
        <dbReference type="ARBA" id="ARBA00023315"/>
    </source>
</evidence>
<dbReference type="SUPFAM" id="SSF55729">
    <property type="entry name" value="Acyl-CoA N-acyltransferases (Nat)"/>
    <property type="match status" value="1"/>
</dbReference>